<keyword evidence="4" id="KW-0067">ATP-binding</keyword>
<dbReference type="GO" id="GO:0006633">
    <property type="term" value="P:fatty acid biosynthetic process"/>
    <property type="evidence" value="ECO:0007669"/>
    <property type="project" value="TreeGrafter"/>
</dbReference>
<comment type="similarity">
    <text evidence="1">Belongs to the ATP-dependent AMP-binding enzyme family.</text>
</comment>
<dbReference type="Gene3D" id="3.30.300.30">
    <property type="match status" value="1"/>
</dbReference>
<gene>
    <name evidence="6" type="ORF">JCM21142_72857</name>
</gene>
<evidence type="ECO:0000256" key="1">
    <source>
        <dbReference type="ARBA" id="ARBA00006432"/>
    </source>
</evidence>
<dbReference type="InterPro" id="IPR025110">
    <property type="entry name" value="AMP-bd_C"/>
</dbReference>
<evidence type="ECO:0000256" key="4">
    <source>
        <dbReference type="ARBA" id="ARBA00022840"/>
    </source>
</evidence>
<dbReference type="GO" id="GO:0015645">
    <property type="term" value="F:fatty acid ligase activity"/>
    <property type="evidence" value="ECO:0007669"/>
    <property type="project" value="TreeGrafter"/>
</dbReference>
<dbReference type="Gene3D" id="3.40.50.12780">
    <property type="entry name" value="N-terminal domain of ligase-like"/>
    <property type="match status" value="1"/>
</dbReference>
<accession>W7YI49</accession>
<evidence type="ECO:0000259" key="5">
    <source>
        <dbReference type="Pfam" id="PF13193"/>
    </source>
</evidence>
<organism evidence="6 7">
    <name type="scientific">Saccharicrinis fermentans DSM 9555 = JCM 21142</name>
    <dbReference type="NCBI Taxonomy" id="869213"/>
    <lineage>
        <taxon>Bacteria</taxon>
        <taxon>Pseudomonadati</taxon>
        <taxon>Bacteroidota</taxon>
        <taxon>Bacteroidia</taxon>
        <taxon>Marinilabiliales</taxon>
        <taxon>Marinilabiliaceae</taxon>
        <taxon>Saccharicrinis</taxon>
    </lineage>
</organism>
<dbReference type="GO" id="GO:0006637">
    <property type="term" value="P:acyl-CoA metabolic process"/>
    <property type="evidence" value="ECO:0007669"/>
    <property type="project" value="TreeGrafter"/>
</dbReference>
<name>W7YI49_9BACT</name>
<dbReference type="Pfam" id="PF13193">
    <property type="entry name" value="AMP-binding_C"/>
    <property type="match status" value="1"/>
</dbReference>
<dbReference type="PANTHER" id="PTHR43605:SF10">
    <property type="entry name" value="ACYL-COA SYNTHETASE MEDIUM CHAIN FAMILY MEMBER 3"/>
    <property type="match status" value="1"/>
</dbReference>
<dbReference type="GO" id="GO:0004321">
    <property type="term" value="F:fatty-acyl-CoA synthase activity"/>
    <property type="evidence" value="ECO:0007669"/>
    <property type="project" value="TreeGrafter"/>
</dbReference>
<dbReference type="GO" id="GO:0005524">
    <property type="term" value="F:ATP binding"/>
    <property type="evidence" value="ECO:0007669"/>
    <property type="project" value="UniProtKB-KW"/>
</dbReference>
<keyword evidence="7" id="KW-1185">Reference proteome</keyword>
<sequence length="171" mass="19161">MDENDEPVEVGEEGEIVILTKEKTPVGMFSGYYRAKNYTNSVWSNGMYHTGDTAWKDQDGYFWFVGRADDVIKSSGYRIGPFEVESALMSHPAVVECAITGVPDPVRGQVVKATITLAKGYVASDDLVVDIQSHVKKVTAPYKYPRVVEFVEELPKTISGKIRRTEIRKHK</sequence>
<dbReference type="InterPro" id="IPR045851">
    <property type="entry name" value="AMP-bd_C_sf"/>
</dbReference>
<evidence type="ECO:0000313" key="6">
    <source>
        <dbReference type="EMBL" id="GAF04161.1"/>
    </source>
</evidence>
<dbReference type="eggNOG" id="COG0365">
    <property type="taxonomic scope" value="Bacteria"/>
</dbReference>
<dbReference type="Proteomes" id="UP000019402">
    <property type="component" value="Unassembled WGS sequence"/>
</dbReference>
<proteinExistence type="inferred from homology"/>
<dbReference type="SUPFAM" id="SSF56801">
    <property type="entry name" value="Acetyl-CoA synthetase-like"/>
    <property type="match status" value="1"/>
</dbReference>
<feature type="domain" description="AMP-binding enzyme C-terminal" evidence="5">
    <location>
        <begin position="83"/>
        <end position="161"/>
    </location>
</feature>
<keyword evidence="2" id="KW-0436">Ligase</keyword>
<dbReference type="InterPro" id="IPR051087">
    <property type="entry name" value="Mitochondrial_ACSM"/>
</dbReference>
<reference evidence="6 7" key="1">
    <citation type="journal article" date="2014" name="Genome Announc.">
        <title>Draft Genome Sequence of Cytophaga fermentans JCM 21142T, a Facultative Anaerobe Isolated from Marine Mud.</title>
        <authorList>
            <person name="Starns D."/>
            <person name="Oshima K."/>
            <person name="Suda W."/>
            <person name="Iino T."/>
            <person name="Yuki M."/>
            <person name="Inoue J."/>
            <person name="Kitamura K."/>
            <person name="Iida T."/>
            <person name="Darby A."/>
            <person name="Hattori M."/>
            <person name="Ohkuma M."/>
        </authorList>
    </citation>
    <scope>NUCLEOTIDE SEQUENCE [LARGE SCALE GENOMIC DNA]</scope>
    <source>
        <strain evidence="6 7">JCM 21142</strain>
    </source>
</reference>
<dbReference type="GO" id="GO:0016405">
    <property type="term" value="F:CoA-ligase activity"/>
    <property type="evidence" value="ECO:0007669"/>
    <property type="project" value="UniProtKB-ARBA"/>
</dbReference>
<dbReference type="FunFam" id="3.30.300.30:FF:000005">
    <property type="entry name" value="Acyl-coenzyme A synthetase ACSM5, mitochondrial"/>
    <property type="match status" value="1"/>
</dbReference>
<evidence type="ECO:0000313" key="7">
    <source>
        <dbReference type="Proteomes" id="UP000019402"/>
    </source>
</evidence>
<dbReference type="AlphaFoldDB" id="W7YI49"/>
<dbReference type="PANTHER" id="PTHR43605">
    <property type="entry name" value="ACYL-COENZYME A SYNTHETASE"/>
    <property type="match status" value="1"/>
</dbReference>
<evidence type="ECO:0000256" key="3">
    <source>
        <dbReference type="ARBA" id="ARBA00022741"/>
    </source>
</evidence>
<dbReference type="InterPro" id="IPR042099">
    <property type="entry name" value="ANL_N_sf"/>
</dbReference>
<keyword evidence="3" id="KW-0547">Nucleotide-binding</keyword>
<dbReference type="EMBL" id="BAMD01000038">
    <property type="protein sequence ID" value="GAF04161.1"/>
    <property type="molecule type" value="Genomic_DNA"/>
</dbReference>
<comment type="caution">
    <text evidence="6">The sequence shown here is derived from an EMBL/GenBank/DDBJ whole genome shotgun (WGS) entry which is preliminary data.</text>
</comment>
<evidence type="ECO:0000256" key="2">
    <source>
        <dbReference type="ARBA" id="ARBA00022598"/>
    </source>
</evidence>
<protein>
    <submittedName>
        <fullName evidence="6">Acetyl-coenzyme A synthetase</fullName>
    </submittedName>
</protein>